<evidence type="ECO:0000256" key="3">
    <source>
        <dbReference type="ARBA" id="ARBA00022777"/>
    </source>
</evidence>
<dbReference type="EMBL" id="QJSX01000005">
    <property type="protein sequence ID" value="PYE54534.1"/>
    <property type="molecule type" value="Genomic_DNA"/>
</dbReference>
<name>A0A318S6Z6_9DEIO</name>
<dbReference type="Gene3D" id="3.40.50.10330">
    <property type="entry name" value="Probable inorganic polyphosphate/atp-NAD kinase, domain 1"/>
    <property type="match status" value="1"/>
</dbReference>
<dbReference type="PROSITE" id="PS50146">
    <property type="entry name" value="DAGK"/>
    <property type="match status" value="1"/>
</dbReference>
<keyword evidence="1" id="KW-0808">Transferase</keyword>
<reference evidence="6 7" key="1">
    <citation type="submission" date="2018-06" db="EMBL/GenBank/DDBJ databases">
        <title>Genomic Encyclopedia of Type Strains, Phase IV (KMG-IV): sequencing the most valuable type-strain genomes for metagenomic binning, comparative biology and taxonomic classification.</title>
        <authorList>
            <person name="Goeker M."/>
        </authorList>
    </citation>
    <scope>NUCLEOTIDE SEQUENCE [LARGE SCALE GENOMIC DNA]</scope>
    <source>
        <strain evidence="6 7">DSM 18048</strain>
    </source>
</reference>
<evidence type="ECO:0000256" key="4">
    <source>
        <dbReference type="ARBA" id="ARBA00022840"/>
    </source>
</evidence>
<keyword evidence="4" id="KW-0067">ATP-binding</keyword>
<evidence type="ECO:0000259" key="5">
    <source>
        <dbReference type="PROSITE" id="PS50146"/>
    </source>
</evidence>
<proteinExistence type="predicted"/>
<dbReference type="InterPro" id="IPR001206">
    <property type="entry name" value="Diacylglycerol_kinase_cat_dom"/>
</dbReference>
<accession>A0A318S6Z6</accession>
<evidence type="ECO:0000256" key="2">
    <source>
        <dbReference type="ARBA" id="ARBA00022741"/>
    </source>
</evidence>
<comment type="caution">
    <text evidence="6">The sequence shown here is derived from an EMBL/GenBank/DDBJ whole genome shotgun (WGS) entry which is preliminary data.</text>
</comment>
<keyword evidence="3 6" id="KW-0418">Kinase</keyword>
<evidence type="ECO:0000313" key="6">
    <source>
        <dbReference type="EMBL" id="PYE54534.1"/>
    </source>
</evidence>
<dbReference type="AlphaFoldDB" id="A0A318S6Z6"/>
<dbReference type="SUPFAM" id="SSF111331">
    <property type="entry name" value="NAD kinase/diacylglycerol kinase-like"/>
    <property type="match status" value="1"/>
</dbReference>
<organism evidence="6 7">
    <name type="scientific">Deinococcus yavapaiensis KR-236</name>
    <dbReference type="NCBI Taxonomy" id="694435"/>
    <lineage>
        <taxon>Bacteria</taxon>
        <taxon>Thermotogati</taxon>
        <taxon>Deinococcota</taxon>
        <taxon>Deinococci</taxon>
        <taxon>Deinococcales</taxon>
        <taxon>Deinococcaceae</taxon>
        <taxon>Deinococcus</taxon>
    </lineage>
</organism>
<feature type="domain" description="DAGKc" evidence="5">
    <location>
        <begin position="1"/>
        <end position="108"/>
    </location>
</feature>
<gene>
    <name evidence="6" type="ORF">DES52_105172</name>
</gene>
<dbReference type="Pfam" id="PF00781">
    <property type="entry name" value="DAGK_cat"/>
    <property type="match status" value="1"/>
</dbReference>
<dbReference type="PANTHER" id="PTHR12358">
    <property type="entry name" value="SPHINGOSINE KINASE"/>
    <property type="match status" value="1"/>
</dbReference>
<sequence>MDVPALERALHDAGYDPVSHATADETELDRALDAASGLVVAIGGDGTLRATALRLLGRDLPLTVLPLGTANNIARTFGVEGDPLKLASGLRDPHKRPLDVGVVRAPWGEQHFLEACGVGLYADTLAAYDPEEGKSVQRALSALSSTLGTYAPLDLHAKIDGRDASGGYFLFEALNTTATGPRLRLAPSADPSDGLLDFVLVDASERDSTLAYLRALLVGEFDALPSVRTERGSSLDVGWNGSAWHVDGEVWPPRDTPLPLPSDEVRITVDVLPSALELFLPRVEVSV</sequence>
<dbReference type="PANTHER" id="PTHR12358:SF54">
    <property type="entry name" value="SPHINGOSINE KINASE RELATED PROTEIN"/>
    <property type="match status" value="1"/>
</dbReference>
<protein>
    <submittedName>
        <fullName evidence="6">Diacylglycerol kinase family enzyme</fullName>
    </submittedName>
</protein>
<dbReference type="InterPro" id="IPR017438">
    <property type="entry name" value="ATP-NAD_kinase_N"/>
</dbReference>
<evidence type="ECO:0000256" key="1">
    <source>
        <dbReference type="ARBA" id="ARBA00022679"/>
    </source>
</evidence>
<keyword evidence="2" id="KW-0547">Nucleotide-binding</keyword>
<dbReference type="Proteomes" id="UP000248326">
    <property type="component" value="Unassembled WGS sequence"/>
</dbReference>
<dbReference type="GO" id="GO:0016301">
    <property type="term" value="F:kinase activity"/>
    <property type="evidence" value="ECO:0007669"/>
    <property type="project" value="UniProtKB-KW"/>
</dbReference>
<dbReference type="InterPro" id="IPR016064">
    <property type="entry name" value="NAD/diacylglycerol_kinase_sf"/>
</dbReference>
<dbReference type="Pfam" id="PF19279">
    <property type="entry name" value="YegS_C"/>
    <property type="match status" value="1"/>
</dbReference>
<keyword evidence="7" id="KW-1185">Reference proteome</keyword>
<dbReference type="Gene3D" id="2.60.200.40">
    <property type="match status" value="1"/>
</dbReference>
<dbReference type="GO" id="GO:0005524">
    <property type="term" value="F:ATP binding"/>
    <property type="evidence" value="ECO:0007669"/>
    <property type="project" value="UniProtKB-KW"/>
</dbReference>
<dbReference type="InterPro" id="IPR045540">
    <property type="entry name" value="YegS/DAGK_C"/>
</dbReference>
<dbReference type="InterPro" id="IPR050187">
    <property type="entry name" value="Lipid_Phosphate_FormReg"/>
</dbReference>
<evidence type="ECO:0000313" key="7">
    <source>
        <dbReference type="Proteomes" id="UP000248326"/>
    </source>
</evidence>